<feature type="compositionally biased region" description="Basic and acidic residues" evidence="1">
    <location>
        <begin position="14"/>
        <end position="30"/>
    </location>
</feature>
<evidence type="ECO:0000313" key="2">
    <source>
        <dbReference type="EMBL" id="AON97378.1"/>
    </source>
</evidence>
<name>A0A1C9EHX4_9CAUD</name>
<accession>A0A1C9EHX4</accession>
<dbReference type="GeneID" id="29078380"/>
<keyword evidence="3" id="KW-1185">Reference proteome</keyword>
<sequence length="134" mass="13670">MTEDTTPATEPTADEAKSDLVTWKDSEGNKHTGARNGSGYKRHLAQEKLAAKASAADESVQKSEESADTTETPAVAADAATADAPTAGDPAAAQGGEPDTAPELTGDAQAAADTTEARQQSAPKPGRTRTYGKV</sequence>
<evidence type="ECO:0000256" key="1">
    <source>
        <dbReference type="SAM" id="MobiDB-lite"/>
    </source>
</evidence>
<dbReference type="RefSeq" id="YP_009277933.1">
    <property type="nucleotide sequence ID" value="NC_031004.1"/>
</dbReference>
<feature type="compositionally biased region" description="Low complexity" evidence="1">
    <location>
        <begin position="1"/>
        <end position="11"/>
    </location>
</feature>
<organism evidence="2 3">
    <name type="scientific">Gordonia phage Nyceirae</name>
    <dbReference type="NCBI Taxonomy" id="1887651"/>
    <lineage>
        <taxon>Viruses</taxon>
        <taxon>Duplodnaviria</taxon>
        <taxon>Heunggongvirae</taxon>
        <taxon>Uroviricota</taxon>
        <taxon>Caudoviricetes</taxon>
        <taxon>Nyceiraevirus</taxon>
        <taxon>Nyceiraevirus nyceirae</taxon>
    </lineage>
</organism>
<gene>
    <name evidence="2" type="primary">15</name>
    <name evidence="2" type="ORF">SEA_NYCEIRAE_15</name>
</gene>
<dbReference type="KEGG" id="vg:29078380"/>
<feature type="compositionally biased region" description="Low complexity" evidence="1">
    <location>
        <begin position="69"/>
        <end position="93"/>
    </location>
</feature>
<feature type="region of interest" description="Disordered" evidence="1">
    <location>
        <begin position="1"/>
        <end position="134"/>
    </location>
</feature>
<proteinExistence type="predicted"/>
<dbReference type="Proteomes" id="UP000201968">
    <property type="component" value="Segment"/>
</dbReference>
<evidence type="ECO:0000313" key="3">
    <source>
        <dbReference type="Proteomes" id="UP000201968"/>
    </source>
</evidence>
<protein>
    <submittedName>
        <fullName evidence="2">Uncharacterized protein</fullName>
    </submittedName>
</protein>
<dbReference type="EMBL" id="KX557282">
    <property type="protein sequence ID" value="AON97378.1"/>
    <property type="molecule type" value="Genomic_DNA"/>
</dbReference>
<reference evidence="3" key="1">
    <citation type="submission" date="2016-07" db="EMBL/GenBank/DDBJ databases">
        <authorList>
            <person name="Florea S."/>
            <person name="Webb J.S."/>
            <person name="Jaromczyk J."/>
            <person name="Schardl C.L."/>
        </authorList>
    </citation>
    <scope>NUCLEOTIDE SEQUENCE [LARGE SCALE GENOMIC DNA]</scope>
</reference>